<feature type="transmembrane region" description="Helical" evidence="1">
    <location>
        <begin position="92"/>
        <end position="110"/>
    </location>
</feature>
<evidence type="ECO:0000313" key="2">
    <source>
        <dbReference type="EMBL" id="BAY86272.1"/>
    </source>
</evidence>
<feature type="transmembrane region" description="Helical" evidence="1">
    <location>
        <begin position="6"/>
        <end position="28"/>
    </location>
</feature>
<name>A0A1Z4LYI3_9CYAN</name>
<keyword evidence="1" id="KW-0812">Transmembrane</keyword>
<organism evidence="2 3">
    <name type="scientific">Calothrix parasitica NIES-267</name>
    <dbReference type="NCBI Taxonomy" id="1973488"/>
    <lineage>
        <taxon>Bacteria</taxon>
        <taxon>Bacillati</taxon>
        <taxon>Cyanobacteriota</taxon>
        <taxon>Cyanophyceae</taxon>
        <taxon>Nostocales</taxon>
        <taxon>Calotrichaceae</taxon>
        <taxon>Calothrix</taxon>
    </lineage>
</organism>
<feature type="transmembrane region" description="Helical" evidence="1">
    <location>
        <begin position="35"/>
        <end position="54"/>
    </location>
</feature>
<dbReference type="Proteomes" id="UP000218418">
    <property type="component" value="Chromosome"/>
</dbReference>
<dbReference type="EMBL" id="AP018227">
    <property type="protein sequence ID" value="BAY86272.1"/>
    <property type="molecule type" value="Genomic_DNA"/>
</dbReference>
<proteinExistence type="predicted"/>
<feature type="transmembrane region" description="Helical" evidence="1">
    <location>
        <begin position="60"/>
        <end position="80"/>
    </location>
</feature>
<gene>
    <name evidence="2" type="ORF">NIES267_57780</name>
</gene>
<evidence type="ECO:0000313" key="3">
    <source>
        <dbReference type="Proteomes" id="UP000218418"/>
    </source>
</evidence>
<evidence type="ECO:0000256" key="1">
    <source>
        <dbReference type="SAM" id="Phobius"/>
    </source>
</evidence>
<dbReference type="AlphaFoldDB" id="A0A1Z4LYI3"/>
<keyword evidence="1" id="KW-0472">Membrane</keyword>
<reference evidence="2 3" key="1">
    <citation type="submission" date="2017-06" db="EMBL/GenBank/DDBJ databases">
        <title>Genome sequencing of cyanobaciteial culture collection at National Institute for Environmental Studies (NIES).</title>
        <authorList>
            <person name="Hirose Y."/>
            <person name="Shimura Y."/>
            <person name="Fujisawa T."/>
            <person name="Nakamura Y."/>
            <person name="Kawachi M."/>
        </authorList>
    </citation>
    <scope>NUCLEOTIDE SEQUENCE [LARGE SCALE GENOMIC DNA]</scope>
    <source>
        <strain evidence="2 3">NIES-267</strain>
    </source>
</reference>
<protein>
    <submittedName>
        <fullName evidence="2">Uncharacterized protein</fullName>
    </submittedName>
</protein>
<sequence>MLLDFSIGLILFISLWIFYEVSVIFYVMMHIHTMLLVFLVDIFIKFWEVVYEFIINPCWIIGYIIPFIVQISFAAICVIVRASLNEIISIRDVIIICIIPGIMALLPFIFTDLQKLASKDAKYNIYNSFLGVLGLISNTLILILGGLIGLHKF</sequence>
<feature type="transmembrane region" description="Helical" evidence="1">
    <location>
        <begin position="130"/>
        <end position="150"/>
    </location>
</feature>
<keyword evidence="3" id="KW-1185">Reference proteome</keyword>
<keyword evidence="1" id="KW-1133">Transmembrane helix</keyword>
<accession>A0A1Z4LYI3</accession>